<evidence type="ECO:0000256" key="2">
    <source>
        <dbReference type="ARBA" id="ARBA00022797"/>
    </source>
</evidence>
<dbReference type="InterPro" id="IPR010497">
    <property type="entry name" value="Epoxide_hydro_N"/>
</dbReference>
<dbReference type="RefSeq" id="WP_003924249.1">
    <property type="nucleotide sequence ID" value="NZ_BCTB01000006.1"/>
</dbReference>
<feature type="active site" description="Proton donor" evidence="4">
    <location>
        <position position="303"/>
    </location>
</feature>
<dbReference type="PIRSF" id="PIRSF001112">
    <property type="entry name" value="Epoxide_hydrolase"/>
    <property type="match status" value="1"/>
</dbReference>
<evidence type="ECO:0000256" key="4">
    <source>
        <dbReference type="PIRSR" id="PIRSR001112-1"/>
    </source>
</evidence>
<evidence type="ECO:0000259" key="5">
    <source>
        <dbReference type="Pfam" id="PF06441"/>
    </source>
</evidence>
<dbReference type="InterPro" id="IPR000639">
    <property type="entry name" value="Epox_hydrolase-like"/>
</dbReference>
<dbReference type="Gene3D" id="3.40.50.1820">
    <property type="entry name" value="alpha/beta hydrolase"/>
    <property type="match status" value="1"/>
</dbReference>
<dbReference type="AlphaFoldDB" id="A0A100XD19"/>
<dbReference type="InterPro" id="IPR016292">
    <property type="entry name" value="Epoxide_hydrolase"/>
</dbReference>
<reference evidence="6 7" key="1">
    <citation type="journal article" date="2016" name="Genome Announc.">
        <title>Draft Genome Sequences of Five Rapidly Growing Mycobacterium Species, M. thermoresistibile, M. fortuitum subsp. acetamidolyticum, M. canariasense, M. brisbanense, and M. novocastrense.</title>
        <authorList>
            <person name="Katahira K."/>
            <person name="Ogura Y."/>
            <person name="Gotoh Y."/>
            <person name="Hayashi T."/>
        </authorList>
    </citation>
    <scope>NUCLEOTIDE SEQUENCE [LARGE SCALE GENOMIC DNA]</scope>
    <source>
        <strain evidence="6 7">JCM6362</strain>
    </source>
</reference>
<feature type="active site" description="Proton acceptor" evidence="4">
    <location>
        <position position="354"/>
    </location>
</feature>
<comment type="similarity">
    <text evidence="1">Belongs to the peptidase S33 family.</text>
</comment>
<keyword evidence="2" id="KW-0058">Aromatic hydrocarbons catabolism</keyword>
<feature type="domain" description="Epoxide hydrolase N-terminal" evidence="5">
    <location>
        <begin position="4"/>
        <end position="109"/>
    </location>
</feature>
<dbReference type="GO" id="GO:0097176">
    <property type="term" value="P:epoxide metabolic process"/>
    <property type="evidence" value="ECO:0007669"/>
    <property type="project" value="TreeGrafter"/>
</dbReference>
<comment type="caution">
    <text evidence="6">The sequence shown here is derived from an EMBL/GenBank/DDBJ whole genome shotgun (WGS) entry which is preliminary data.</text>
</comment>
<evidence type="ECO:0000313" key="6">
    <source>
        <dbReference type="EMBL" id="GAT14307.1"/>
    </source>
</evidence>
<dbReference type="PANTHER" id="PTHR21661">
    <property type="entry name" value="EPOXIDE HYDROLASE 1-RELATED"/>
    <property type="match status" value="1"/>
</dbReference>
<dbReference type="PANTHER" id="PTHR21661:SF35">
    <property type="entry name" value="EPOXIDE HYDROLASE"/>
    <property type="match status" value="1"/>
</dbReference>
<protein>
    <submittedName>
        <fullName evidence="6">Epocide hydrolase domain-containing protein</fullName>
    </submittedName>
</protein>
<evidence type="ECO:0000256" key="3">
    <source>
        <dbReference type="ARBA" id="ARBA00022801"/>
    </source>
</evidence>
<sequence length="376" mass="42400">MPSVKPFRIAVPDDDLDDLRHRLARTRWPDRECVDDWGQGVPLDYVRDLAGYWADGYDWRAREAALNRFDQFITELDGLDIHFIHQRSPHPDAFPLLITHGWPGSIVEFHKVIGPLTDPTAHGGTAADAFHVVCPSLPGYGFSGKPTTTGWGVGRIATAWDELMARLGYDRYGAQGGDWGAAVTTELGRRGGRCVAIHTTMPLARPPADLTDPTPEEQRALAAARHYRRWDSGYAKQQSTRPQTLGYGLVDSPVGQLAWIVEKFWAWTDCDGHPENVLSRDELLDNVMLYWVTGSAASSARLYWESFAVFGSTDRVRVPTGVARFPREINQAPRHWCEAIYPITHWTDMPRGGHFAAFEQPELFVEDVRTFFRTIR</sequence>
<dbReference type="Proteomes" id="UP000069654">
    <property type="component" value="Unassembled WGS sequence"/>
</dbReference>
<gene>
    <name evidence="6" type="ORF">RMCT_1278</name>
</gene>
<dbReference type="PRINTS" id="PR00412">
    <property type="entry name" value="EPOXHYDRLASE"/>
</dbReference>
<proteinExistence type="inferred from homology"/>
<accession>A0A100XD19</accession>
<dbReference type="SUPFAM" id="SSF53474">
    <property type="entry name" value="alpha/beta-Hydrolases"/>
    <property type="match status" value="1"/>
</dbReference>
<feature type="active site" description="Nucleophile" evidence="4">
    <location>
        <position position="178"/>
    </location>
</feature>
<name>A0A100XD19_MYCTH</name>
<dbReference type="OMA" id="YSAMMVT"/>
<keyword evidence="3 6" id="KW-0378">Hydrolase</keyword>
<dbReference type="STRING" id="1797.RMCT_1278"/>
<evidence type="ECO:0000256" key="1">
    <source>
        <dbReference type="ARBA" id="ARBA00010088"/>
    </source>
</evidence>
<dbReference type="EMBL" id="BCTB01000006">
    <property type="protein sequence ID" value="GAT14307.1"/>
    <property type="molecule type" value="Genomic_DNA"/>
</dbReference>
<dbReference type="InterPro" id="IPR029058">
    <property type="entry name" value="AB_hydrolase_fold"/>
</dbReference>
<dbReference type="OrthoDB" id="4654311at2"/>
<dbReference type="GO" id="GO:0004301">
    <property type="term" value="F:epoxide hydrolase activity"/>
    <property type="evidence" value="ECO:0007669"/>
    <property type="project" value="TreeGrafter"/>
</dbReference>
<organism evidence="6 7">
    <name type="scientific">Mycolicibacterium thermoresistibile</name>
    <name type="common">Mycobacterium thermoresistibile</name>
    <dbReference type="NCBI Taxonomy" id="1797"/>
    <lineage>
        <taxon>Bacteria</taxon>
        <taxon>Bacillati</taxon>
        <taxon>Actinomycetota</taxon>
        <taxon>Actinomycetes</taxon>
        <taxon>Mycobacteriales</taxon>
        <taxon>Mycobacteriaceae</taxon>
        <taxon>Mycolicibacterium</taxon>
    </lineage>
</organism>
<reference evidence="7" key="2">
    <citation type="submission" date="2016-02" db="EMBL/GenBank/DDBJ databases">
        <title>Draft genome sequence of five rapidly growing Mycobacterium species.</title>
        <authorList>
            <person name="Katahira K."/>
            <person name="Gotou Y."/>
            <person name="Iida K."/>
            <person name="Ogura Y."/>
            <person name="Hayashi T."/>
        </authorList>
    </citation>
    <scope>NUCLEOTIDE SEQUENCE [LARGE SCALE GENOMIC DNA]</scope>
    <source>
        <strain evidence="7">JCM6362</strain>
    </source>
</reference>
<dbReference type="Pfam" id="PF06441">
    <property type="entry name" value="EHN"/>
    <property type="match status" value="1"/>
</dbReference>
<evidence type="ECO:0000313" key="7">
    <source>
        <dbReference type="Proteomes" id="UP000069654"/>
    </source>
</evidence>